<feature type="domain" description="C2H2-type" evidence="1">
    <location>
        <begin position="97"/>
        <end position="118"/>
    </location>
</feature>
<dbReference type="InterPro" id="IPR013087">
    <property type="entry name" value="Znf_C2H2_type"/>
</dbReference>
<organism evidence="2 3">
    <name type="scientific">Priapulus caudatus</name>
    <name type="common">Priapulid worm</name>
    <dbReference type="NCBI Taxonomy" id="37621"/>
    <lineage>
        <taxon>Eukaryota</taxon>
        <taxon>Metazoa</taxon>
        <taxon>Ecdysozoa</taxon>
        <taxon>Scalidophora</taxon>
        <taxon>Priapulida</taxon>
        <taxon>Priapulimorpha</taxon>
        <taxon>Priapulimorphida</taxon>
        <taxon>Priapulidae</taxon>
        <taxon>Priapulus</taxon>
    </lineage>
</organism>
<dbReference type="SMART" id="SM00355">
    <property type="entry name" value="ZnF_C2H2"/>
    <property type="match status" value="3"/>
</dbReference>
<evidence type="ECO:0000313" key="2">
    <source>
        <dbReference type="Proteomes" id="UP000695022"/>
    </source>
</evidence>
<keyword evidence="2" id="KW-1185">Reference proteome</keyword>
<feature type="domain" description="C2H2-type" evidence="1">
    <location>
        <begin position="70"/>
        <end position="93"/>
    </location>
</feature>
<dbReference type="Pfam" id="PF18868">
    <property type="entry name" value="zf-C2H2_3rep"/>
    <property type="match status" value="1"/>
</dbReference>
<dbReference type="InterPro" id="IPR039258">
    <property type="entry name" value="ZNF511"/>
</dbReference>
<proteinExistence type="predicted"/>
<dbReference type="InterPro" id="IPR040689">
    <property type="entry name" value="SUVR5_Znf-C2H2_3rpt"/>
</dbReference>
<dbReference type="PANTHER" id="PTHR21354">
    <property type="entry name" value="ZINC FINGER PROTEIN 511"/>
    <property type="match status" value="1"/>
</dbReference>
<dbReference type="PROSITE" id="PS00028">
    <property type="entry name" value="ZINC_FINGER_C2H2_1"/>
    <property type="match status" value="2"/>
</dbReference>
<accession>A0ABM1DZK1</accession>
<dbReference type="PANTHER" id="PTHR21354:SF0">
    <property type="entry name" value="ZINC FINGER PROTEIN 511"/>
    <property type="match status" value="1"/>
</dbReference>
<name>A0ABM1DZK1_PRICU</name>
<evidence type="ECO:0000313" key="3">
    <source>
        <dbReference type="RefSeq" id="XP_014665372.1"/>
    </source>
</evidence>
<evidence type="ECO:0000259" key="1">
    <source>
        <dbReference type="PROSITE" id="PS00028"/>
    </source>
</evidence>
<reference evidence="3" key="1">
    <citation type="submission" date="2025-08" db="UniProtKB">
        <authorList>
            <consortium name="RefSeq"/>
        </authorList>
    </citation>
    <scope>IDENTIFICATION</scope>
</reference>
<protein>
    <submittedName>
        <fullName evidence="3">Zinc finger protein 511-like</fullName>
    </submittedName>
</protein>
<dbReference type="GeneID" id="106807524"/>
<dbReference type="RefSeq" id="XP_014665372.1">
    <property type="nucleotide sequence ID" value="XM_014809886.1"/>
</dbReference>
<sequence length="271" mass="30887">MEVEESVSESSVSETKSMVYSPIFLHPSEFDNLVQVVDAHNDLPEKQVVTMVMDSSSNGLNSDSQAGFFCYLPACGREFSSMSVSESHYNLCHRHVCEHCKRVFPTSQLLEIHVLEWHDVLFNVLTMKQDMFQCIVEGCSIVFKDSEQRWSHVTAYHIYPTDFRFFRSSSAKTQKPQVGKKQQGVAMECDTKNERMKEGDATFVDNRALQRFPKKISFGHGIGRGFQHTNMQKKKKKGKQWHAAAKDESMDSTVNLENIKLTDLASALDDK</sequence>
<dbReference type="Proteomes" id="UP000695022">
    <property type="component" value="Unplaced"/>
</dbReference>
<gene>
    <name evidence="3" type="primary">LOC106807524</name>
</gene>